<sequence>MLTSLKLMIRPEKLSSYYLSILLSLCLSLNLNAAEIKTEPLQIHGFVAQGVIDANNSNFINTDESISLELTEVGINASYQLNDDFRIAGQAVYLNGGNRYHPGLRVDYLLLEWGAFHNDAWQASFYIGRVKNNHWLYSSTRDIPFARPSIINPQVTYFDGFRDVAVGGDGAAVKLTYNNDYLGEFDFNFSRGKSDISKKQSSVLLGQLALGRMAHDFDTQASLYWHPSFSGWRFGISALDATFQYNQAQVDNYVDSDFVFQFYTASALYEGEFWQFSAEFFQERFVTKGFYTPDFYRDEKGQGYYIQASYNLESNLSVITRHERFYANKDDKNGSKLAQNSGGLIPAYFGFHNDNMIALSYDFSSNLRVNVEYHWMQGGARLSPIVQPDPIANDSKNWQVWAIQLMYWF</sequence>
<reference evidence="1 2" key="1">
    <citation type="submission" date="2017-08" db="EMBL/GenBank/DDBJ databases">
        <title>Complete genome of Colwellia sp. NB097-1, a psychrophile bacterium ioslated from Bering Sea.</title>
        <authorList>
            <person name="Chen X."/>
        </authorList>
    </citation>
    <scope>NUCLEOTIDE SEQUENCE [LARGE SCALE GENOMIC DNA]</scope>
    <source>
        <strain evidence="1 2">NB097-1</strain>
    </source>
</reference>
<evidence type="ECO:0008006" key="3">
    <source>
        <dbReference type="Google" id="ProtNLM"/>
    </source>
</evidence>
<dbReference type="OrthoDB" id="106501at2"/>
<dbReference type="Proteomes" id="UP000202259">
    <property type="component" value="Chromosome"/>
</dbReference>
<evidence type="ECO:0000313" key="2">
    <source>
        <dbReference type="Proteomes" id="UP000202259"/>
    </source>
</evidence>
<dbReference type="KEGG" id="cber:B5D82_10825"/>
<protein>
    <recommendedName>
        <fullName evidence="3">Phosphate-selective porin O and P</fullName>
    </recommendedName>
</protein>
<organism evidence="1 2">
    <name type="scientific">Cognaticolwellia beringensis</name>
    <dbReference type="NCBI Taxonomy" id="1967665"/>
    <lineage>
        <taxon>Bacteria</taxon>
        <taxon>Pseudomonadati</taxon>
        <taxon>Pseudomonadota</taxon>
        <taxon>Gammaproteobacteria</taxon>
        <taxon>Alteromonadales</taxon>
        <taxon>Colwelliaceae</taxon>
        <taxon>Cognaticolwellia</taxon>
    </lineage>
</organism>
<accession>A0A222G8K9</accession>
<proteinExistence type="predicted"/>
<dbReference type="AlphaFoldDB" id="A0A222G8K9"/>
<dbReference type="RefSeq" id="WP_081151474.1">
    <property type="nucleotide sequence ID" value="NZ_CP020465.1"/>
</dbReference>
<gene>
    <name evidence="1" type="ORF">B5D82_10825</name>
</gene>
<keyword evidence="2" id="KW-1185">Reference proteome</keyword>
<evidence type="ECO:0000313" key="1">
    <source>
        <dbReference type="EMBL" id="ASP48207.1"/>
    </source>
</evidence>
<dbReference type="SUPFAM" id="SSF56935">
    <property type="entry name" value="Porins"/>
    <property type="match status" value="1"/>
</dbReference>
<name>A0A222G8K9_9GAMM</name>
<dbReference type="EMBL" id="CP020465">
    <property type="protein sequence ID" value="ASP48207.1"/>
    <property type="molecule type" value="Genomic_DNA"/>
</dbReference>